<feature type="region of interest" description="Disordered" evidence="1">
    <location>
        <begin position="120"/>
        <end position="167"/>
    </location>
</feature>
<dbReference type="GO" id="GO:0071782">
    <property type="term" value="C:endoplasmic reticulum tubular network"/>
    <property type="evidence" value="ECO:0007669"/>
    <property type="project" value="TreeGrafter"/>
</dbReference>
<dbReference type="GO" id="GO:0071786">
    <property type="term" value="P:endoplasmic reticulum tubular network organization"/>
    <property type="evidence" value="ECO:0007669"/>
    <property type="project" value="TreeGrafter"/>
</dbReference>
<feature type="region of interest" description="Disordered" evidence="1">
    <location>
        <begin position="1200"/>
        <end position="1222"/>
    </location>
</feature>
<dbReference type="GO" id="GO:0008017">
    <property type="term" value="F:microtubule binding"/>
    <property type="evidence" value="ECO:0007669"/>
    <property type="project" value="TreeGrafter"/>
</dbReference>
<keyword evidence="2" id="KW-1133">Transmembrane helix</keyword>
<sequence>MLIVYAQYETKFFRRCDTIRQRILSPPRTAPVRSRVNSCNQRKEQKGRFEQAPAAPSLPPTLDGLNNVSDLISKFEVRNYPINRGLLPELSSPRPTPPGYAGIVPGAAEWYRGAYHYSPTHSPPLGQTRRRSANGGVPSQYDSAYLSDTASLSDGADSVSPGGRRMDDRARFRARQGGVYYQNGSLSSLNESDYYEDIGFDVGPRTQPPSGRFYVPQQRRGEGAVLLEEVEEVPLSKEQVTSSLTRFGAILQMLSRIPFPRMSVTGMGLCSLVAIFFCPRAIGSNILFPGFRLLFGTLYPAYASYKAVRTKNVKEYVKWMMYWIVFAFFTFIETFTDILLSWFPFYYEIKVIVVLWLLSPATRGSSTLYRKFVHPMLTRREQEIDDYINQAKEKGYTAVLQLGSKGVNYATNVIMQTAIKVLGTKTDTTTPFGSMMRISQSDNSLLMSAAAAAAARASGAEPARPNGLLHTNMRDTTDHATSGEDEHDGQMVTAATTGPATGRVRRSQSVDSALNSRGGGRATMSSSRSMTRARAQQQQQPAIIYEMDSEDEERFLASETDLILGTTSSATTTASSAVGGGRIRGRARAITTVSAEEESDGTEGGSVARASASTRAKATTAKETGRAKKSTKVTGGKAGTKASSTAAAGGRRKVNGVAAAAAEVESVEMGVEMDVGGGGLVQTLRKSYSLSDLSEPDTQRTQDEVDEIVNRPQRVLRSKSSRSSSGSRQMEMYFPEVEIAAAPYHATAAPPYNYIRSSDDISSGYSSAEPGLSRTASMSNTARPRLKSKTREDDEEYSADVFYDEQDQHMLYGRGGPQNDRFFPQQRATIYELHPGGSSSLPAITQAGHTVEHGAPPIYSSSNTQPSGVPAEMNDKYKLFLAWMEEQQRRENGVDSESSKQTLPSQEVATEDKPQQEVVEVVDQSAKDDEIASVKHEKLNNGYEMREEIFANVEPLPAGDDDFQDTISISSNENDEFLEVEAAEPIAETLEQDYSATDTVTTIKTETPMDEIERDNSVSEETPEVVAKTEGTENESNLECNVDVQLQTALTAEVQQAAVEIPAVVEEKEPNPNPTISVEETTFDTISQPEETSNLLAAASSNSNLTSSSSSLAISEGSTGSVINLAAEGSAPSVPPKKHPSFGKQRKAPPVPPPPEMIVVREKSNKPTTVTTPTTAPTVTIQPASKASVDKTKVTAKPTATAVARSTSSPAGSAAPEKSKPKKFMSSLTGMFKGHGEQTATTPAQQGFFWTRFVVFNGLKEKMSASCTTLPRTKKPEKVTKTRSKTEKPSV</sequence>
<dbReference type="PANTHER" id="PTHR12300:SF117">
    <property type="entry name" value="LP05237P-RELATED"/>
    <property type="match status" value="1"/>
</dbReference>
<dbReference type="STRING" id="34691.A0A182WXI0"/>
<feature type="compositionally biased region" description="Polar residues" evidence="1">
    <location>
        <begin position="140"/>
        <end position="152"/>
    </location>
</feature>
<dbReference type="GO" id="GO:0005789">
    <property type="term" value="C:endoplasmic reticulum membrane"/>
    <property type="evidence" value="ECO:0007669"/>
    <property type="project" value="TreeGrafter"/>
</dbReference>
<feature type="region of interest" description="Disordered" evidence="1">
    <location>
        <begin position="458"/>
        <end position="540"/>
    </location>
</feature>
<dbReference type="GO" id="GO:0005881">
    <property type="term" value="C:cytoplasmic microtubule"/>
    <property type="evidence" value="ECO:0007669"/>
    <property type="project" value="TreeGrafter"/>
</dbReference>
<feature type="compositionally biased region" description="Polar residues" evidence="1">
    <location>
        <begin position="895"/>
        <end position="908"/>
    </location>
</feature>
<dbReference type="EnsemblMetazoa" id="AQUA002240-RA">
    <property type="protein sequence ID" value="AQUA002240-PA"/>
    <property type="gene ID" value="AQUA002240"/>
</dbReference>
<feature type="region of interest" description="Disordered" evidence="1">
    <location>
        <begin position="761"/>
        <end position="796"/>
    </location>
</feature>
<evidence type="ECO:0000256" key="2">
    <source>
        <dbReference type="SAM" id="Phobius"/>
    </source>
</evidence>
<feature type="transmembrane region" description="Helical" evidence="2">
    <location>
        <begin position="320"/>
        <end position="343"/>
    </location>
</feature>
<dbReference type="VEuPathDB" id="VectorBase:AQUA002240"/>
<feature type="region of interest" description="Disordered" evidence="1">
    <location>
        <begin position="40"/>
        <end position="61"/>
    </location>
</feature>
<proteinExistence type="predicted"/>
<feature type="region of interest" description="Disordered" evidence="1">
    <location>
        <begin position="1128"/>
        <end position="1155"/>
    </location>
</feature>
<reference evidence="3" key="1">
    <citation type="submission" date="2020-05" db="UniProtKB">
        <authorList>
            <consortium name="EnsemblMetazoa"/>
        </authorList>
    </citation>
    <scope>IDENTIFICATION</scope>
    <source>
        <strain evidence="3">SANGQUA</strain>
    </source>
</reference>
<feature type="compositionally biased region" description="Basic and acidic residues" evidence="1">
    <location>
        <begin position="472"/>
        <end position="484"/>
    </location>
</feature>
<dbReference type="Proteomes" id="UP000076407">
    <property type="component" value="Unassembled WGS sequence"/>
</dbReference>
<feature type="compositionally biased region" description="Basic residues" evidence="1">
    <location>
        <begin position="1136"/>
        <end position="1147"/>
    </location>
</feature>
<keyword evidence="4" id="KW-1185">Reference proteome</keyword>
<feature type="compositionally biased region" description="Low complexity" evidence="1">
    <location>
        <begin position="605"/>
        <end position="622"/>
    </location>
</feature>
<feature type="compositionally biased region" description="Low complexity" evidence="1">
    <location>
        <begin position="522"/>
        <end position="540"/>
    </location>
</feature>
<evidence type="ECO:0008006" key="5">
    <source>
        <dbReference type="Google" id="ProtNLM"/>
    </source>
</evidence>
<accession>A0A182WXI0</accession>
<dbReference type="Pfam" id="PF03134">
    <property type="entry name" value="TB2_DP1_HVA22"/>
    <property type="match status" value="1"/>
</dbReference>
<keyword evidence="2" id="KW-0812">Transmembrane</keyword>
<feature type="compositionally biased region" description="Low complexity" evidence="1">
    <location>
        <begin position="639"/>
        <end position="651"/>
    </location>
</feature>
<name>A0A182WXI0_ANOQN</name>
<feature type="transmembrane region" description="Helical" evidence="2">
    <location>
        <begin position="288"/>
        <end position="308"/>
    </location>
</feature>
<feature type="region of interest" description="Disordered" evidence="1">
    <location>
        <begin position="888"/>
        <end position="915"/>
    </location>
</feature>
<dbReference type="InterPro" id="IPR004345">
    <property type="entry name" value="TB2_DP1_HVA22"/>
</dbReference>
<keyword evidence="2" id="KW-0472">Membrane</keyword>
<evidence type="ECO:0000256" key="1">
    <source>
        <dbReference type="SAM" id="MobiDB-lite"/>
    </source>
</evidence>
<feature type="region of interest" description="Disordered" evidence="1">
    <location>
        <begin position="1265"/>
        <end position="1291"/>
    </location>
</feature>
<protein>
    <recommendedName>
        <fullName evidence="5">Receptor expression-enhancing protein</fullName>
    </recommendedName>
</protein>
<dbReference type="PANTHER" id="PTHR12300">
    <property type="entry name" value="HVA22-LIKE PROTEINS"/>
    <property type="match status" value="1"/>
</dbReference>
<feature type="region of interest" description="Disordered" evidence="1">
    <location>
        <begin position="594"/>
        <end position="651"/>
    </location>
</feature>
<feature type="compositionally biased region" description="Basic and acidic residues" evidence="1">
    <location>
        <begin position="1274"/>
        <end position="1291"/>
    </location>
</feature>
<evidence type="ECO:0000313" key="4">
    <source>
        <dbReference type="Proteomes" id="UP000076407"/>
    </source>
</evidence>
<evidence type="ECO:0000313" key="3">
    <source>
        <dbReference type="EnsemblMetazoa" id="AQUA002240-PA"/>
    </source>
</evidence>
<organism evidence="3 4">
    <name type="scientific">Anopheles quadriannulatus</name>
    <name type="common">Mosquito</name>
    <dbReference type="NCBI Taxonomy" id="34691"/>
    <lineage>
        <taxon>Eukaryota</taxon>
        <taxon>Metazoa</taxon>
        <taxon>Ecdysozoa</taxon>
        <taxon>Arthropoda</taxon>
        <taxon>Hexapoda</taxon>
        <taxon>Insecta</taxon>
        <taxon>Pterygota</taxon>
        <taxon>Neoptera</taxon>
        <taxon>Endopterygota</taxon>
        <taxon>Diptera</taxon>
        <taxon>Nematocera</taxon>
        <taxon>Culicoidea</taxon>
        <taxon>Culicidae</taxon>
        <taxon>Anophelinae</taxon>
        <taxon>Anopheles</taxon>
    </lineage>
</organism>
<feature type="region of interest" description="Disordered" evidence="1">
    <location>
        <begin position="691"/>
        <end position="729"/>
    </location>
</feature>
<feature type="region of interest" description="Disordered" evidence="1">
    <location>
        <begin position="1011"/>
        <end position="1034"/>
    </location>
</feature>